<proteinExistence type="predicted"/>
<protein>
    <submittedName>
        <fullName evidence="1">Uncharacterized protein</fullName>
    </submittedName>
</protein>
<accession>A0A0F9H6Q9</accession>
<dbReference type="EMBL" id="LAZR01023789">
    <property type="protein sequence ID" value="KKL77305.1"/>
    <property type="molecule type" value="Genomic_DNA"/>
</dbReference>
<dbReference type="AlphaFoldDB" id="A0A0F9H6Q9"/>
<evidence type="ECO:0000313" key="1">
    <source>
        <dbReference type="EMBL" id="KKL77305.1"/>
    </source>
</evidence>
<name>A0A0F9H6Q9_9ZZZZ</name>
<gene>
    <name evidence="1" type="ORF">LCGC14_2036240</name>
</gene>
<reference evidence="1" key="1">
    <citation type="journal article" date="2015" name="Nature">
        <title>Complex archaea that bridge the gap between prokaryotes and eukaryotes.</title>
        <authorList>
            <person name="Spang A."/>
            <person name="Saw J.H."/>
            <person name="Jorgensen S.L."/>
            <person name="Zaremba-Niedzwiedzka K."/>
            <person name="Martijn J."/>
            <person name="Lind A.E."/>
            <person name="van Eijk R."/>
            <person name="Schleper C."/>
            <person name="Guy L."/>
            <person name="Ettema T.J."/>
        </authorList>
    </citation>
    <scope>NUCLEOTIDE SEQUENCE</scope>
</reference>
<sequence length="62" mass="7042">MNPLCFFCGKIVPLGKGTTIEITSTEGFSGTGRSFKRYLCPKHSDQVDQFKPYPWYEGHKIV</sequence>
<comment type="caution">
    <text evidence="1">The sequence shown here is derived from an EMBL/GenBank/DDBJ whole genome shotgun (WGS) entry which is preliminary data.</text>
</comment>
<organism evidence="1">
    <name type="scientific">marine sediment metagenome</name>
    <dbReference type="NCBI Taxonomy" id="412755"/>
    <lineage>
        <taxon>unclassified sequences</taxon>
        <taxon>metagenomes</taxon>
        <taxon>ecological metagenomes</taxon>
    </lineage>
</organism>